<feature type="compositionally biased region" description="Basic and acidic residues" evidence="1">
    <location>
        <begin position="11"/>
        <end position="20"/>
    </location>
</feature>
<name>A0A5B7IBF1_PORTR</name>
<sequence length="75" mass="8706">MTAIAHKTNHERREQGLSDKHYHTLSSDQFEYLEDLAREAGLKQPPLFMPQLLRIVLLRCKTGYIGSSQNLKLHM</sequence>
<evidence type="ECO:0000256" key="1">
    <source>
        <dbReference type="SAM" id="MobiDB-lite"/>
    </source>
</evidence>
<organism evidence="2 3">
    <name type="scientific">Portunus trituberculatus</name>
    <name type="common">Swimming crab</name>
    <name type="synonym">Neptunus trituberculatus</name>
    <dbReference type="NCBI Taxonomy" id="210409"/>
    <lineage>
        <taxon>Eukaryota</taxon>
        <taxon>Metazoa</taxon>
        <taxon>Ecdysozoa</taxon>
        <taxon>Arthropoda</taxon>
        <taxon>Crustacea</taxon>
        <taxon>Multicrustacea</taxon>
        <taxon>Malacostraca</taxon>
        <taxon>Eumalacostraca</taxon>
        <taxon>Eucarida</taxon>
        <taxon>Decapoda</taxon>
        <taxon>Pleocyemata</taxon>
        <taxon>Brachyura</taxon>
        <taxon>Eubrachyura</taxon>
        <taxon>Portunoidea</taxon>
        <taxon>Portunidae</taxon>
        <taxon>Portuninae</taxon>
        <taxon>Portunus</taxon>
    </lineage>
</organism>
<accession>A0A5B7IBF1</accession>
<gene>
    <name evidence="2" type="ORF">E2C01_073752</name>
</gene>
<evidence type="ECO:0000313" key="3">
    <source>
        <dbReference type="Proteomes" id="UP000324222"/>
    </source>
</evidence>
<feature type="region of interest" description="Disordered" evidence="1">
    <location>
        <begin position="1"/>
        <end position="20"/>
    </location>
</feature>
<dbReference type="Proteomes" id="UP000324222">
    <property type="component" value="Unassembled WGS sequence"/>
</dbReference>
<dbReference type="AlphaFoldDB" id="A0A5B7IBF1"/>
<keyword evidence="3" id="KW-1185">Reference proteome</keyword>
<protein>
    <submittedName>
        <fullName evidence="2">Uncharacterized protein</fullName>
    </submittedName>
</protein>
<evidence type="ECO:0000313" key="2">
    <source>
        <dbReference type="EMBL" id="MPC79236.1"/>
    </source>
</evidence>
<reference evidence="2 3" key="1">
    <citation type="submission" date="2019-05" db="EMBL/GenBank/DDBJ databases">
        <title>Another draft genome of Portunus trituberculatus and its Hox gene families provides insights of decapod evolution.</title>
        <authorList>
            <person name="Jeong J.-H."/>
            <person name="Song I."/>
            <person name="Kim S."/>
            <person name="Choi T."/>
            <person name="Kim D."/>
            <person name="Ryu S."/>
            <person name="Kim W."/>
        </authorList>
    </citation>
    <scope>NUCLEOTIDE SEQUENCE [LARGE SCALE GENOMIC DNA]</scope>
    <source>
        <tissue evidence="2">Muscle</tissue>
    </source>
</reference>
<proteinExistence type="predicted"/>
<dbReference type="EMBL" id="VSRR010050592">
    <property type="protein sequence ID" value="MPC79236.1"/>
    <property type="molecule type" value="Genomic_DNA"/>
</dbReference>
<dbReference type="OrthoDB" id="66881at2759"/>
<comment type="caution">
    <text evidence="2">The sequence shown here is derived from an EMBL/GenBank/DDBJ whole genome shotgun (WGS) entry which is preliminary data.</text>
</comment>